<evidence type="ECO:0000256" key="1">
    <source>
        <dbReference type="SAM" id="MobiDB-lite"/>
    </source>
</evidence>
<feature type="non-terminal residue" evidence="2">
    <location>
        <position position="1"/>
    </location>
</feature>
<evidence type="ECO:0000313" key="3">
    <source>
        <dbReference type="Proteomes" id="UP000479000"/>
    </source>
</evidence>
<organism evidence="2 3">
    <name type="scientific">Nesidiocoris tenuis</name>
    <dbReference type="NCBI Taxonomy" id="355587"/>
    <lineage>
        <taxon>Eukaryota</taxon>
        <taxon>Metazoa</taxon>
        <taxon>Ecdysozoa</taxon>
        <taxon>Arthropoda</taxon>
        <taxon>Hexapoda</taxon>
        <taxon>Insecta</taxon>
        <taxon>Pterygota</taxon>
        <taxon>Neoptera</taxon>
        <taxon>Paraneoptera</taxon>
        <taxon>Hemiptera</taxon>
        <taxon>Heteroptera</taxon>
        <taxon>Panheteroptera</taxon>
        <taxon>Cimicomorpha</taxon>
        <taxon>Miridae</taxon>
        <taxon>Dicyphina</taxon>
        <taxon>Nesidiocoris</taxon>
    </lineage>
</organism>
<feature type="compositionally biased region" description="Polar residues" evidence="1">
    <location>
        <begin position="29"/>
        <end position="44"/>
    </location>
</feature>
<proteinExistence type="predicted"/>
<name>A0A6H5GN29_9HEMI</name>
<keyword evidence="3" id="KW-1185">Reference proteome</keyword>
<sequence length="165" mass="18545">LPRCVIRRGWSTRSESRRPPELPAKRTYGMQQHSSSTTVPHSRPSSTGFEFVWGQQLLSQDCPELASSNRPCRGRSMLISYSCKCVVIPQRIADTAETLITRHSNVMRPLDLSTLLSHNLKRPRLTSSVAAGKPIASTPQSHYRFCSVDLPVIIQSERLASRFQL</sequence>
<reference evidence="2 3" key="1">
    <citation type="submission" date="2020-02" db="EMBL/GenBank/DDBJ databases">
        <authorList>
            <person name="Ferguson B K."/>
        </authorList>
    </citation>
    <scope>NUCLEOTIDE SEQUENCE [LARGE SCALE GENOMIC DNA]</scope>
</reference>
<protein>
    <submittedName>
        <fullName evidence="2">Uncharacterized protein</fullName>
    </submittedName>
</protein>
<feature type="compositionally biased region" description="Basic and acidic residues" evidence="1">
    <location>
        <begin position="14"/>
        <end position="24"/>
    </location>
</feature>
<dbReference type="AlphaFoldDB" id="A0A6H5GN29"/>
<gene>
    <name evidence="2" type="ORF">NTEN_LOCUS9228</name>
</gene>
<feature type="region of interest" description="Disordered" evidence="1">
    <location>
        <begin position="10"/>
        <end position="44"/>
    </location>
</feature>
<dbReference type="Proteomes" id="UP000479000">
    <property type="component" value="Unassembled WGS sequence"/>
</dbReference>
<evidence type="ECO:0000313" key="2">
    <source>
        <dbReference type="EMBL" id="CAB0003728.1"/>
    </source>
</evidence>
<accession>A0A6H5GN29</accession>
<dbReference type="EMBL" id="CADCXU010013699">
    <property type="protein sequence ID" value="CAB0003728.1"/>
    <property type="molecule type" value="Genomic_DNA"/>
</dbReference>